<dbReference type="AlphaFoldDB" id="A0A2P6N2J0"/>
<dbReference type="Proteomes" id="UP000241769">
    <property type="component" value="Unassembled WGS sequence"/>
</dbReference>
<accession>A0A2P6N2J0</accession>
<organism evidence="1 2">
    <name type="scientific">Planoprotostelium fungivorum</name>
    <dbReference type="NCBI Taxonomy" id="1890364"/>
    <lineage>
        <taxon>Eukaryota</taxon>
        <taxon>Amoebozoa</taxon>
        <taxon>Evosea</taxon>
        <taxon>Variosea</taxon>
        <taxon>Cavosteliida</taxon>
        <taxon>Cavosteliaceae</taxon>
        <taxon>Planoprotostelium</taxon>
    </lineage>
</organism>
<reference evidence="1 2" key="1">
    <citation type="journal article" date="2018" name="Genome Biol. Evol.">
        <title>Multiple Roots of Fruiting Body Formation in Amoebozoa.</title>
        <authorList>
            <person name="Hillmann F."/>
            <person name="Forbes G."/>
            <person name="Novohradska S."/>
            <person name="Ferling I."/>
            <person name="Riege K."/>
            <person name="Groth M."/>
            <person name="Westermann M."/>
            <person name="Marz M."/>
            <person name="Spaller T."/>
            <person name="Winckler T."/>
            <person name="Schaap P."/>
            <person name="Glockner G."/>
        </authorList>
    </citation>
    <scope>NUCLEOTIDE SEQUENCE [LARGE SCALE GENOMIC DNA]</scope>
    <source>
        <strain evidence="1 2">Jena</strain>
    </source>
</reference>
<keyword evidence="2" id="KW-1185">Reference proteome</keyword>
<proteinExistence type="predicted"/>
<comment type="caution">
    <text evidence="1">The sequence shown here is derived from an EMBL/GenBank/DDBJ whole genome shotgun (WGS) entry which is preliminary data.</text>
</comment>
<protein>
    <submittedName>
        <fullName evidence="1">Uncharacterized protein</fullName>
    </submittedName>
</protein>
<evidence type="ECO:0000313" key="1">
    <source>
        <dbReference type="EMBL" id="PRP78174.1"/>
    </source>
</evidence>
<dbReference type="EMBL" id="MDYQ01000237">
    <property type="protein sequence ID" value="PRP78174.1"/>
    <property type="molecule type" value="Genomic_DNA"/>
</dbReference>
<gene>
    <name evidence="1" type="ORF">PROFUN_11304</name>
</gene>
<evidence type="ECO:0000313" key="2">
    <source>
        <dbReference type="Proteomes" id="UP000241769"/>
    </source>
</evidence>
<dbReference type="InParanoid" id="A0A2P6N2J0"/>
<sequence>MGHLVPLFESILQLCSNTSVSFETYDSIQSHFQGPQHSSATRGNPQRVHMLIDLSCQTLKQEAGLYHSAIGAPGLYEPTKARRIGKSVCKLTNLYMVLLSHSHRLIFGAK</sequence>
<name>A0A2P6N2J0_9EUKA</name>